<evidence type="ECO:0008006" key="3">
    <source>
        <dbReference type="Google" id="ProtNLM"/>
    </source>
</evidence>
<name>A0A1R4HD30_9GAMM</name>
<gene>
    <name evidence="1" type="ORF">CRENPOLYSF1_50132</name>
</gene>
<evidence type="ECO:0000313" key="2">
    <source>
        <dbReference type="Proteomes" id="UP000195667"/>
    </source>
</evidence>
<keyword evidence="2" id="KW-1185">Reference proteome</keyword>
<reference evidence="2" key="1">
    <citation type="submission" date="2017-02" db="EMBL/GenBank/DDBJ databases">
        <authorList>
            <person name="Daims H."/>
        </authorList>
    </citation>
    <scope>NUCLEOTIDE SEQUENCE [LARGE SCALE GENOMIC DNA]</scope>
</reference>
<dbReference type="EMBL" id="FUKI01000126">
    <property type="protein sequence ID" value="SJM94117.1"/>
    <property type="molecule type" value="Genomic_DNA"/>
</dbReference>
<dbReference type="OrthoDB" id="5567701at2"/>
<dbReference type="Proteomes" id="UP000195667">
    <property type="component" value="Unassembled WGS sequence"/>
</dbReference>
<proteinExistence type="predicted"/>
<organism evidence="1 2">
    <name type="scientific">Crenothrix polyspora</name>
    <dbReference type="NCBI Taxonomy" id="360316"/>
    <lineage>
        <taxon>Bacteria</taxon>
        <taxon>Pseudomonadati</taxon>
        <taxon>Pseudomonadota</taxon>
        <taxon>Gammaproteobacteria</taxon>
        <taxon>Methylococcales</taxon>
        <taxon>Crenotrichaceae</taxon>
        <taxon>Crenothrix</taxon>
    </lineage>
</organism>
<dbReference type="AlphaFoldDB" id="A0A1R4HD30"/>
<accession>A0A1R4HD30</accession>
<sequence length="556" mass="62554">MYVQCFDFSWRKRGEFSLSNTPVRFVNSWRNQTIRDNLQRQWIKSGVFRLLYWGGIQVLVFLYSDQSWAKNWHVVPSLQWQEIYSDNINLAASGKAKNGFVTQLSPAANIIWQVGKSSLNLRYNMQNLYNAHGDGDYSLAHQLQFSAHNVLLKNRFFVDSRASIGQQNISNTRLIADNISGNKDDTTTMRSFGVSPTWLVHLGNYVNGSVRVNADTFSSGATTLSNSETVAEMIQLNSGSQFKRLQWSAGFNNSKAYRTDGEDVAFQSSSVSVRTHIHKKFSLFATVGHSANAFNAAANVGRHNNGFFYTLGGRWSPSRYYWLEAGAGNNSYATVNIMPMKRLSWLTTVKCNAIGLNTGTTWQTALNYRTRNASWTLTHDNDTTTVQDIFTTQNAALVKVNSPAIQLGAMPVNISISSPSAIDGVVERASWNLSAVFFTGKSTVSVHGFNQDRTFQASKNNAPSTERVRGVNATWQWQFARKTSAYLSPEWQQIDRYSAKNTSSHDNRYDFAIGLNQAITQRVSAQLEFRHVTQTSDLLSNDYQENRATANLFMRF</sequence>
<dbReference type="InterPro" id="IPR017467">
    <property type="entry name" value="CHP03016_PEP-CTERM"/>
</dbReference>
<evidence type="ECO:0000313" key="1">
    <source>
        <dbReference type="EMBL" id="SJM94117.1"/>
    </source>
</evidence>
<protein>
    <recommendedName>
        <fullName evidence="3">TIGR03016 family PEP-CTERM system-associated outer membrane protein</fullName>
    </recommendedName>
</protein>
<dbReference type="NCBIfam" id="TIGR03016">
    <property type="entry name" value="pepcterm_hypo_1"/>
    <property type="match status" value="1"/>
</dbReference>